<evidence type="ECO:0000256" key="1">
    <source>
        <dbReference type="ARBA" id="ARBA00006151"/>
    </source>
</evidence>
<name>C5LS35_PERM5</name>
<dbReference type="PANTHER" id="PTHR17408:SF0">
    <property type="entry name" value="HISTONE RNA HAIRPIN-BINDING PROTEIN"/>
    <property type="match status" value="1"/>
</dbReference>
<dbReference type="GeneID" id="9043581"/>
<dbReference type="Pfam" id="PF15247">
    <property type="entry name" value="SLBP_RNA_bind"/>
    <property type="match status" value="1"/>
</dbReference>
<dbReference type="GO" id="GO:0051028">
    <property type="term" value="P:mRNA transport"/>
    <property type="evidence" value="ECO:0007669"/>
    <property type="project" value="TreeGrafter"/>
</dbReference>
<feature type="region of interest" description="Disordered" evidence="3">
    <location>
        <begin position="19"/>
        <end position="63"/>
    </location>
</feature>
<dbReference type="RefSeq" id="XP_002769736.1">
    <property type="nucleotide sequence ID" value="XM_002769690.1"/>
</dbReference>
<dbReference type="OrthoDB" id="265795at2759"/>
<keyword evidence="7" id="KW-1185">Reference proteome</keyword>
<gene>
    <name evidence="5" type="ORF">Pmar_PMAR018391</name>
    <name evidence="6" type="ORF">Pmar_PMAR021912</name>
</gene>
<dbReference type="GO" id="GO:0003729">
    <property type="term" value="F:mRNA binding"/>
    <property type="evidence" value="ECO:0007669"/>
    <property type="project" value="InterPro"/>
</dbReference>
<keyword evidence="2" id="KW-0694">RNA-binding</keyword>
<evidence type="ECO:0000313" key="7">
    <source>
        <dbReference type="Proteomes" id="UP000007800"/>
    </source>
</evidence>
<proteinExistence type="inferred from homology"/>
<dbReference type="InterPro" id="IPR026502">
    <property type="entry name" value="SLBP1/SLBP2"/>
</dbReference>
<dbReference type="Proteomes" id="UP000007800">
    <property type="component" value="Unassembled WGS sequence"/>
</dbReference>
<evidence type="ECO:0000313" key="6">
    <source>
        <dbReference type="EMBL" id="EER02454.1"/>
    </source>
</evidence>
<dbReference type="PANTHER" id="PTHR17408">
    <property type="entry name" value="HISTONE RNA HAIRPIN-BINDING PROTEIN"/>
    <property type="match status" value="1"/>
</dbReference>
<dbReference type="EMBL" id="GG683110">
    <property type="protein sequence ID" value="EER02454.1"/>
    <property type="molecule type" value="Genomic_DNA"/>
</dbReference>
<dbReference type="GO" id="GO:0006398">
    <property type="term" value="P:mRNA 3'-end processing by stem-loop binding and cleavage"/>
    <property type="evidence" value="ECO:0007669"/>
    <property type="project" value="TreeGrafter"/>
</dbReference>
<evidence type="ECO:0000313" key="5">
    <source>
        <dbReference type="EMBL" id="EER00507.1"/>
    </source>
</evidence>
<comment type="similarity">
    <text evidence="1">Belongs to the SLBP family.</text>
</comment>
<dbReference type="GeneID" id="9047399"/>
<accession>C5LS35</accession>
<evidence type="ECO:0000256" key="2">
    <source>
        <dbReference type="ARBA" id="ARBA00022884"/>
    </source>
</evidence>
<protein>
    <recommendedName>
        <fullName evidence="4">Histone RNA hairpin-binding protein RNA-binding domain-containing protein</fullName>
    </recommendedName>
</protein>
<dbReference type="EMBL" id="GG685006">
    <property type="protein sequence ID" value="EER00507.1"/>
    <property type="molecule type" value="Genomic_DNA"/>
</dbReference>
<dbReference type="GO" id="GO:0071204">
    <property type="term" value="C:histone pre-mRNA 3'end processing complex"/>
    <property type="evidence" value="ECO:0007669"/>
    <property type="project" value="TreeGrafter"/>
</dbReference>
<reference evidence="5 7" key="1">
    <citation type="submission" date="2008-07" db="EMBL/GenBank/DDBJ databases">
        <authorList>
            <person name="El-Sayed N."/>
            <person name="Caler E."/>
            <person name="Inman J."/>
            <person name="Amedeo P."/>
            <person name="Hass B."/>
            <person name="Wortman J."/>
        </authorList>
    </citation>
    <scope>NUCLEOTIDE SEQUENCE [LARGE SCALE GENOMIC DNA]</scope>
    <source>
        <strain evidence="5">ATCC 50983</strain>
        <strain evidence="7">ATCC 50983 / TXsc</strain>
    </source>
</reference>
<evidence type="ECO:0000256" key="3">
    <source>
        <dbReference type="SAM" id="MobiDB-lite"/>
    </source>
</evidence>
<dbReference type="InterPro" id="IPR038294">
    <property type="entry name" value="SLBP_RNA_bind_sf"/>
</dbReference>
<feature type="domain" description="Histone RNA hairpin-binding protein RNA-binding" evidence="4">
    <location>
        <begin position="8"/>
        <end position="63"/>
    </location>
</feature>
<feature type="compositionally biased region" description="Basic and acidic residues" evidence="3">
    <location>
        <begin position="53"/>
        <end position="63"/>
    </location>
</feature>
<sequence length="63" mass="7295">MSHRASMERILAQRQKQIDLAKTSRGYQNYSKHVRKSDRNLKDPLHPSTPRVDGTDSKRAFEG</sequence>
<dbReference type="AlphaFoldDB" id="C5LS35"/>
<dbReference type="GO" id="GO:0005737">
    <property type="term" value="C:cytoplasm"/>
    <property type="evidence" value="ECO:0007669"/>
    <property type="project" value="TreeGrafter"/>
</dbReference>
<dbReference type="InterPro" id="IPR029344">
    <property type="entry name" value="SLBP_RNA_bind"/>
</dbReference>
<evidence type="ECO:0000259" key="4">
    <source>
        <dbReference type="Pfam" id="PF15247"/>
    </source>
</evidence>
<dbReference type="RefSeq" id="XP_002767789.1">
    <property type="nucleotide sequence ID" value="XM_002767743.1"/>
</dbReference>
<dbReference type="GO" id="GO:0071207">
    <property type="term" value="F:histone pre-mRNA stem-loop binding"/>
    <property type="evidence" value="ECO:0007669"/>
    <property type="project" value="TreeGrafter"/>
</dbReference>
<organism evidence="7">
    <name type="scientific">Perkinsus marinus (strain ATCC 50983 / TXsc)</name>
    <dbReference type="NCBI Taxonomy" id="423536"/>
    <lineage>
        <taxon>Eukaryota</taxon>
        <taxon>Sar</taxon>
        <taxon>Alveolata</taxon>
        <taxon>Perkinsozoa</taxon>
        <taxon>Perkinsea</taxon>
        <taxon>Perkinsida</taxon>
        <taxon>Perkinsidae</taxon>
        <taxon>Perkinsus</taxon>
    </lineage>
</organism>
<dbReference type="Gene3D" id="1.10.8.1120">
    <property type="entry name" value="Histone RNA hairpin-binding protein RNA-binding domain"/>
    <property type="match status" value="1"/>
</dbReference>